<evidence type="ECO:0000256" key="1">
    <source>
        <dbReference type="ARBA" id="ARBA00004651"/>
    </source>
</evidence>
<feature type="transmembrane region" description="Helical" evidence="10">
    <location>
        <begin position="267"/>
        <end position="287"/>
    </location>
</feature>
<protein>
    <submittedName>
        <fullName evidence="13">Na+/H+ antiporter</fullName>
    </submittedName>
</protein>
<feature type="transmembrane region" description="Helical" evidence="10">
    <location>
        <begin position="299"/>
        <end position="320"/>
    </location>
</feature>
<dbReference type="InterPro" id="IPR006153">
    <property type="entry name" value="Cation/H_exchanger_TM"/>
</dbReference>
<comment type="function">
    <text evidence="10">Na(+)/H(+) antiporter that extrudes sodium in exchange for external protons.</text>
</comment>
<feature type="transmembrane region" description="Helical" evidence="10">
    <location>
        <begin position="376"/>
        <end position="400"/>
    </location>
</feature>
<dbReference type="RefSeq" id="WP_378265431.1">
    <property type="nucleotide sequence ID" value="NZ_JBHSIT010000022.1"/>
</dbReference>
<evidence type="ECO:0000256" key="10">
    <source>
        <dbReference type="RuleBase" id="RU366002"/>
    </source>
</evidence>
<dbReference type="InterPro" id="IPR004705">
    <property type="entry name" value="Cation/H_exchanger_CPA1_bac"/>
</dbReference>
<keyword evidence="14" id="KW-1185">Reference proteome</keyword>
<comment type="similarity">
    <text evidence="10">Belongs to the monovalent cation:proton antiporter 1 (CPA1) transporter (TC 2.A.36) family.</text>
</comment>
<evidence type="ECO:0000259" key="12">
    <source>
        <dbReference type="Pfam" id="PF00999"/>
    </source>
</evidence>
<dbReference type="EMBL" id="JBHSIT010000022">
    <property type="protein sequence ID" value="MFC4913978.1"/>
    <property type="molecule type" value="Genomic_DNA"/>
</dbReference>
<dbReference type="NCBIfam" id="TIGR00831">
    <property type="entry name" value="a_cpa1"/>
    <property type="match status" value="1"/>
</dbReference>
<organism evidence="13 14">
    <name type="scientific">Actinomadura gamaensis</name>
    <dbReference type="NCBI Taxonomy" id="1763541"/>
    <lineage>
        <taxon>Bacteria</taxon>
        <taxon>Bacillati</taxon>
        <taxon>Actinomycetota</taxon>
        <taxon>Actinomycetes</taxon>
        <taxon>Streptosporangiales</taxon>
        <taxon>Thermomonosporaceae</taxon>
        <taxon>Actinomadura</taxon>
    </lineage>
</organism>
<dbReference type="PANTHER" id="PTHR10110:SF86">
    <property type="entry name" value="SODIUM_HYDROGEN EXCHANGER 7"/>
    <property type="match status" value="1"/>
</dbReference>
<feature type="domain" description="Cation/H+ exchanger transmembrane" evidence="12">
    <location>
        <begin position="15"/>
        <end position="401"/>
    </location>
</feature>
<feature type="compositionally biased region" description="Acidic residues" evidence="11">
    <location>
        <begin position="465"/>
        <end position="484"/>
    </location>
</feature>
<keyword evidence="8 10" id="KW-0472">Membrane</keyword>
<evidence type="ECO:0000256" key="9">
    <source>
        <dbReference type="ARBA" id="ARBA00023201"/>
    </source>
</evidence>
<dbReference type="Proteomes" id="UP001595872">
    <property type="component" value="Unassembled WGS sequence"/>
</dbReference>
<feature type="transmembrane region" description="Helical" evidence="10">
    <location>
        <begin position="31"/>
        <end position="51"/>
    </location>
</feature>
<keyword evidence="10" id="KW-0050">Antiport</keyword>
<dbReference type="Gene3D" id="6.10.140.1330">
    <property type="match status" value="1"/>
</dbReference>
<gene>
    <name evidence="13" type="ORF">ACFPCY_42300</name>
</gene>
<keyword evidence="9 10" id="KW-0739">Sodium transport</keyword>
<evidence type="ECO:0000256" key="4">
    <source>
        <dbReference type="ARBA" id="ARBA00022692"/>
    </source>
</evidence>
<evidence type="ECO:0000256" key="8">
    <source>
        <dbReference type="ARBA" id="ARBA00023136"/>
    </source>
</evidence>
<keyword evidence="3 10" id="KW-1003">Cell membrane</keyword>
<comment type="subcellular location">
    <subcellularLocation>
        <location evidence="1 10">Cell membrane</location>
        <topology evidence="1 10">Multi-pass membrane protein</topology>
    </subcellularLocation>
</comment>
<comment type="caution">
    <text evidence="13">The sequence shown here is derived from an EMBL/GenBank/DDBJ whole genome shotgun (WGS) entry which is preliminary data.</text>
</comment>
<feature type="transmembrane region" description="Helical" evidence="10">
    <location>
        <begin position="6"/>
        <end position="24"/>
    </location>
</feature>
<feature type="transmembrane region" description="Helical" evidence="10">
    <location>
        <begin position="57"/>
        <end position="75"/>
    </location>
</feature>
<feature type="transmembrane region" description="Helical" evidence="10">
    <location>
        <begin position="87"/>
        <end position="108"/>
    </location>
</feature>
<evidence type="ECO:0000256" key="7">
    <source>
        <dbReference type="ARBA" id="ARBA00023065"/>
    </source>
</evidence>
<feature type="transmembrane region" description="Helical" evidence="10">
    <location>
        <begin position="114"/>
        <end position="133"/>
    </location>
</feature>
<accession>A0ABV9UDJ5</accession>
<keyword evidence="6 10" id="KW-0915">Sodium</keyword>
<evidence type="ECO:0000256" key="2">
    <source>
        <dbReference type="ARBA" id="ARBA00022448"/>
    </source>
</evidence>
<dbReference type="InterPro" id="IPR018422">
    <property type="entry name" value="Cation/H_exchanger_CPA1"/>
</dbReference>
<evidence type="ECO:0000256" key="11">
    <source>
        <dbReference type="SAM" id="MobiDB-lite"/>
    </source>
</evidence>
<feature type="transmembrane region" description="Helical" evidence="10">
    <location>
        <begin position="347"/>
        <end position="369"/>
    </location>
</feature>
<keyword evidence="7 10" id="KW-0406">Ion transport</keyword>
<feature type="transmembrane region" description="Helical" evidence="10">
    <location>
        <begin position="224"/>
        <end position="247"/>
    </location>
</feature>
<evidence type="ECO:0000256" key="6">
    <source>
        <dbReference type="ARBA" id="ARBA00023053"/>
    </source>
</evidence>
<reference evidence="14" key="1">
    <citation type="journal article" date="2019" name="Int. J. Syst. Evol. Microbiol.">
        <title>The Global Catalogue of Microorganisms (GCM) 10K type strain sequencing project: providing services to taxonomists for standard genome sequencing and annotation.</title>
        <authorList>
            <consortium name="The Broad Institute Genomics Platform"/>
            <consortium name="The Broad Institute Genome Sequencing Center for Infectious Disease"/>
            <person name="Wu L."/>
            <person name="Ma J."/>
        </authorList>
    </citation>
    <scope>NUCLEOTIDE SEQUENCE [LARGE SCALE GENOMIC DNA]</scope>
    <source>
        <strain evidence="14">KLKA75</strain>
    </source>
</reference>
<dbReference type="PANTHER" id="PTHR10110">
    <property type="entry name" value="SODIUM/HYDROGEN EXCHANGER"/>
    <property type="match status" value="1"/>
</dbReference>
<proteinExistence type="inferred from homology"/>
<name>A0ABV9UDJ5_9ACTN</name>
<feature type="region of interest" description="Disordered" evidence="11">
    <location>
        <begin position="524"/>
        <end position="543"/>
    </location>
</feature>
<evidence type="ECO:0000256" key="3">
    <source>
        <dbReference type="ARBA" id="ARBA00022475"/>
    </source>
</evidence>
<keyword evidence="4 10" id="KW-0812">Transmembrane</keyword>
<keyword evidence="2 10" id="KW-0813">Transport</keyword>
<sequence length="543" mass="57633">MGEDRLFIVLLVVAIVVLLARALARRLGVPDAILMVLLGIAAGFMPGLPAVSVSPQVVLLGFLPPLVYHAAFFSAPRETRSNAVPIFALAVGLTLVTTAAVAATVYGLLPGTGWAAAIALGAAVAPTDAVAATSLMQRLGAPPRLVTILEGESLINDGVALTVFGLAVEALHTPFTFGHSAVRLAQVVIGGVGYGLAVGLVVRRVRRQISDPSSQIIVSLVTPYAAYIPAESFGASGVLAAVVSGFYLGTRGEGLLQPASRLLGTTFWRIVTFLLESALFVLLGLEIRELLHQPGGRSWWEVVWISLVVSAVVIGVRVAWELGNGPIADLLPGGRVSQEGLHWRQRLVSGFAGLRGAISLAIALSIPAAAGPDRQLLVLLTALVVLVTLVGQAPLLPVLLRRFGLVETDRGRREAMIARKAAVNAALVRLDELADADQVDERTTDAFRQMLELRLERVEYFLDELEDDGGDGGGDEEEDEDEGSREDRGEPPGSRRVRAELVRAQRAKLDTLYRRGKIGAETVRQVGAELDFAEPVSLSRPGT</sequence>
<feature type="transmembrane region" description="Helical" evidence="10">
    <location>
        <begin position="184"/>
        <end position="203"/>
    </location>
</feature>
<evidence type="ECO:0000313" key="14">
    <source>
        <dbReference type="Proteomes" id="UP001595872"/>
    </source>
</evidence>
<evidence type="ECO:0000313" key="13">
    <source>
        <dbReference type="EMBL" id="MFC4913978.1"/>
    </source>
</evidence>
<dbReference type="Pfam" id="PF00999">
    <property type="entry name" value="Na_H_Exchanger"/>
    <property type="match status" value="1"/>
</dbReference>
<evidence type="ECO:0000256" key="5">
    <source>
        <dbReference type="ARBA" id="ARBA00022989"/>
    </source>
</evidence>
<keyword evidence="5 10" id="KW-1133">Transmembrane helix</keyword>
<feature type="region of interest" description="Disordered" evidence="11">
    <location>
        <begin position="465"/>
        <end position="501"/>
    </location>
</feature>